<organism evidence="2">
    <name type="scientific">Notodromas monacha</name>
    <dbReference type="NCBI Taxonomy" id="399045"/>
    <lineage>
        <taxon>Eukaryota</taxon>
        <taxon>Metazoa</taxon>
        <taxon>Ecdysozoa</taxon>
        <taxon>Arthropoda</taxon>
        <taxon>Crustacea</taxon>
        <taxon>Oligostraca</taxon>
        <taxon>Ostracoda</taxon>
        <taxon>Podocopa</taxon>
        <taxon>Podocopida</taxon>
        <taxon>Cypridocopina</taxon>
        <taxon>Cypridoidea</taxon>
        <taxon>Cyprididae</taxon>
        <taxon>Notodromas</taxon>
    </lineage>
</organism>
<dbReference type="EMBL" id="CAJPEX010002478">
    <property type="protein sequence ID" value="CAG0921061.1"/>
    <property type="molecule type" value="Genomic_DNA"/>
</dbReference>
<name>A0A7R9GFR9_9CRUS</name>
<feature type="region of interest" description="Disordered" evidence="1">
    <location>
        <begin position="1"/>
        <end position="38"/>
    </location>
</feature>
<dbReference type="EMBL" id="OA884515">
    <property type="protein sequence ID" value="CAD7280909.1"/>
    <property type="molecule type" value="Genomic_DNA"/>
</dbReference>
<sequence>MQPGSGYPEAATDQLQDAAARGRPQGVGGRQPHRTVAHSAWNKVEISVMFKKSAPAIPPSTEPPTEEEMMEDILKGDVDAQREFELSDDDVSEVGADLTESLDDPPEEQLLSAALGAPSRRLAFKAVVNLIEAYEELQRSVPASKRETPAYEAYQQRIFEVMQECLHQLSKTRCLVDDVSWYQQLVKNSEAREQ</sequence>
<evidence type="ECO:0000256" key="1">
    <source>
        <dbReference type="SAM" id="MobiDB-lite"/>
    </source>
</evidence>
<reference evidence="2" key="1">
    <citation type="submission" date="2020-11" db="EMBL/GenBank/DDBJ databases">
        <authorList>
            <person name="Tran Van P."/>
        </authorList>
    </citation>
    <scope>NUCLEOTIDE SEQUENCE</scope>
</reference>
<dbReference type="AlphaFoldDB" id="A0A7R9GFR9"/>
<gene>
    <name evidence="2" type="ORF">NMOB1V02_LOCUS8565</name>
</gene>
<evidence type="ECO:0000313" key="3">
    <source>
        <dbReference type="Proteomes" id="UP000678499"/>
    </source>
</evidence>
<evidence type="ECO:0000313" key="2">
    <source>
        <dbReference type="EMBL" id="CAD7280909.1"/>
    </source>
</evidence>
<keyword evidence="3" id="KW-1185">Reference proteome</keyword>
<dbReference type="Proteomes" id="UP000678499">
    <property type="component" value="Unassembled WGS sequence"/>
</dbReference>
<proteinExistence type="predicted"/>
<protein>
    <submittedName>
        <fullName evidence="2">Uncharacterized protein</fullName>
    </submittedName>
</protein>
<accession>A0A7R9GFR9</accession>